<proteinExistence type="predicted"/>
<dbReference type="AlphaFoldDB" id="A0A0E9LS96"/>
<name>A0A0E9LS96_9BACT</name>
<dbReference type="EMBL" id="BAZW01000003">
    <property type="protein sequence ID" value="GAO28442.1"/>
    <property type="molecule type" value="Genomic_DNA"/>
</dbReference>
<evidence type="ECO:0000313" key="1">
    <source>
        <dbReference type="EMBL" id="GAO28442.1"/>
    </source>
</evidence>
<comment type="caution">
    <text evidence="1">The sequence shown here is derived from an EMBL/GenBank/DDBJ whole genome shotgun (WGS) entry which is preliminary data.</text>
</comment>
<protein>
    <submittedName>
        <fullName evidence="1">Uncharacterized protein</fullName>
    </submittedName>
</protein>
<accession>A0A0E9LS96</accession>
<evidence type="ECO:0000313" key="2">
    <source>
        <dbReference type="Proteomes" id="UP000032900"/>
    </source>
</evidence>
<dbReference type="Proteomes" id="UP000032900">
    <property type="component" value="Unassembled WGS sequence"/>
</dbReference>
<reference evidence="1 2" key="1">
    <citation type="journal article" date="2015" name="Microbes Environ.">
        <title>Distribution and evolution of nitrogen fixation genes in the phylum bacteroidetes.</title>
        <authorList>
            <person name="Inoue J."/>
            <person name="Oshima K."/>
            <person name="Suda W."/>
            <person name="Sakamoto M."/>
            <person name="Iino T."/>
            <person name="Noda S."/>
            <person name="Hongoh Y."/>
            <person name="Hattori M."/>
            <person name="Ohkuma M."/>
        </authorList>
    </citation>
    <scope>NUCLEOTIDE SEQUENCE [LARGE SCALE GENOMIC DNA]</scope>
    <source>
        <strain evidence="1">JCM 15548</strain>
    </source>
</reference>
<keyword evidence="2" id="KW-1185">Reference proteome</keyword>
<dbReference type="STRING" id="1236989.JCM15548_1538"/>
<gene>
    <name evidence="1" type="ORF">JCM15548_1538</name>
</gene>
<sequence>MFKLLFLCWLSSLGWGFYKVLGDGFFFFALIIINHGKSMVYRVIFVMEYLITEL</sequence>
<organism evidence="1 2">
    <name type="scientific">Geofilum rubicundum JCM 15548</name>
    <dbReference type="NCBI Taxonomy" id="1236989"/>
    <lineage>
        <taxon>Bacteria</taxon>
        <taxon>Pseudomonadati</taxon>
        <taxon>Bacteroidota</taxon>
        <taxon>Bacteroidia</taxon>
        <taxon>Marinilabiliales</taxon>
        <taxon>Marinilabiliaceae</taxon>
        <taxon>Geofilum</taxon>
    </lineage>
</organism>